<dbReference type="RefSeq" id="XP_005848770.1">
    <property type="nucleotide sequence ID" value="XM_005848708.1"/>
</dbReference>
<comment type="subcellular location">
    <subcellularLocation>
        <location evidence="1">Membrane</location>
        <topology evidence="1">Multi-pass membrane protein</topology>
    </subcellularLocation>
</comment>
<dbReference type="eggNOG" id="ENOG502S9TD">
    <property type="taxonomic scope" value="Eukaryota"/>
</dbReference>
<organism evidence="7">
    <name type="scientific">Chlorella variabilis</name>
    <name type="common">Green alga</name>
    <dbReference type="NCBI Taxonomy" id="554065"/>
    <lineage>
        <taxon>Eukaryota</taxon>
        <taxon>Viridiplantae</taxon>
        <taxon>Chlorophyta</taxon>
        <taxon>core chlorophytes</taxon>
        <taxon>Trebouxiophyceae</taxon>
        <taxon>Chlorellales</taxon>
        <taxon>Chlorellaceae</taxon>
        <taxon>Chlorella clade</taxon>
        <taxon>Chlorella</taxon>
    </lineage>
</organism>
<keyword evidence="7" id="KW-1185">Reference proteome</keyword>
<feature type="transmembrane region" description="Helical" evidence="5">
    <location>
        <begin position="78"/>
        <end position="99"/>
    </location>
</feature>
<dbReference type="OrthoDB" id="3358017at2759"/>
<dbReference type="InterPro" id="IPR007568">
    <property type="entry name" value="RTA1"/>
</dbReference>
<evidence type="ECO:0000256" key="2">
    <source>
        <dbReference type="ARBA" id="ARBA00022692"/>
    </source>
</evidence>
<name>E1ZBL8_CHLVA</name>
<dbReference type="Proteomes" id="UP000008141">
    <property type="component" value="Unassembled WGS sequence"/>
</dbReference>
<proteinExistence type="predicted"/>
<accession>E1ZBL8</accession>
<sequence length="314" mass="34754">MALYDVSTLPIEDFLNYSPSLALAIIAMTLFFLGGVAIAYKTWRRPYRFMHTMTAVACFESAGYACLVYDVIMQVFVIMAPNIIQATLYWTVGIVLKFSPDLTAGRRMLQGWLITTLFCTSDILGITIQTIGISIWASSQSSGDPDEEQIHKGSVITLIGLCLQIIFFFFFTILTIWTHRHQKMALRGRRGTGKLFLGIYLTMVLLYIRNTFRLIEFAQDTILSWPAPEGTYVLSHQQVLFYTLDTLPILMTFAVLLWAHPGSLLPPPGSVLAPAGAHNVVYDPEDPCEGKEASMAAGASAGSLQSEAFKVTVA</sequence>
<evidence type="ECO:0000256" key="1">
    <source>
        <dbReference type="ARBA" id="ARBA00004141"/>
    </source>
</evidence>
<evidence type="ECO:0000256" key="4">
    <source>
        <dbReference type="ARBA" id="ARBA00023136"/>
    </source>
</evidence>
<evidence type="ECO:0000313" key="7">
    <source>
        <dbReference type="Proteomes" id="UP000008141"/>
    </source>
</evidence>
<dbReference type="OMA" id="TVIHIWQ"/>
<feature type="transmembrane region" description="Helical" evidence="5">
    <location>
        <begin position="111"/>
        <end position="136"/>
    </location>
</feature>
<dbReference type="GeneID" id="17356196"/>
<dbReference type="AlphaFoldDB" id="E1ZBL8"/>
<dbReference type="GO" id="GO:0016020">
    <property type="term" value="C:membrane"/>
    <property type="evidence" value="ECO:0007669"/>
    <property type="project" value="UniProtKB-SubCell"/>
</dbReference>
<gene>
    <name evidence="6" type="ORF">CHLNCDRAFT_144521</name>
</gene>
<dbReference type="PANTHER" id="PTHR31465:SF1">
    <property type="entry name" value="PROTEIN RTA1-RELATED"/>
    <property type="match status" value="1"/>
</dbReference>
<feature type="transmembrane region" description="Helical" evidence="5">
    <location>
        <begin position="191"/>
        <end position="208"/>
    </location>
</feature>
<evidence type="ECO:0008006" key="8">
    <source>
        <dbReference type="Google" id="ProtNLM"/>
    </source>
</evidence>
<evidence type="ECO:0000256" key="5">
    <source>
        <dbReference type="SAM" id="Phobius"/>
    </source>
</evidence>
<reference evidence="6 7" key="1">
    <citation type="journal article" date="2010" name="Plant Cell">
        <title>The Chlorella variabilis NC64A genome reveals adaptation to photosymbiosis, coevolution with viruses, and cryptic sex.</title>
        <authorList>
            <person name="Blanc G."/>
            <person name="Duncan G."/>
            <person name="Agarkova I."/>
            <person name="Borodovsky M."/>
            <person name="Gurnon J."/>
            <person name="Kuo A."/>
            <person name="Lindquist E."/>
            <person name="Lucas S."/>
            <person name="Pangilinan J."/>
            <person name="Polle J."/>
            <person name="Salamov A."/>
            <person name="Terry A."/>
            <person name="Yamada T."/>
            <person name="Dunigan D.D."/>
            <person name="Grigoriev I.V."/>
            <person name="Claverie J.M."/>
            <person name="Van Etten J.L."/>
        </authorList>
    </citation>
    <scope>NUCLEOTIDE SEQUENCE [LARGE SCALE GENOMIC DNA]</scope>
    <source>
        <strain evidence="6 7">NC64A</strain>
    </source>
</reference>
<protein>
    <recommendedName>
        <fullName evidence="8">THH1/TOM1/TOM3 domain-containing protein</fullName>
    </recommendedName>
</protein>
<keyword evidence="3 5" id="KW-1133">Transmembrane helix</keyword>
<dbReference type="PANTHER" id="PTHR31465">
    <property type="entry name" value="PROTEIN RTA1-RELATED"/>
    <property type="match status" value="1"/>
</dbReference>
<feature type="transmembrane region" description="Helical" evidence="5">
    <location>
        <begin position="52"/>
        <end position="72"/>
    </location>
</feature>
<feature type="transmembrane region" description="Helical" evidence="5">
    <location>
        <begin position="20"/>
        <end position="40"/>
    </location>
</feature>
<feature type="transmembrane region" description="Helical" evidence="5">
    <location>
        <begin position="156"/>
        <end position="179"/>
    </location>
</feature>
<dbReference type="Pfam" id="PF04479">
    <property type="entry name" value="RTA1"/>
    <property type="match status" value="1"/>
</dbReference>
<keyword evidence="4 5" id="KW-0472">Membrane</keyword>
<evidence type="ECO:0000256" key="3">
    <source>
        <dbReference type="ARBA" id="ARBA00022989"/>
    </source>
</evidence>
<evidence type="ECO:0000313" key="6">
    <source>
        <dbReference type="EMBL" id="EFN56668.1"/>
    </source>
</evidence>
<keyword evidence="2 5" id="KW-0812">Transmembrane</keyword>
<dbReference type="InParanoid" id="E1ZBL8"/>
<dbReference type="EMBL" id="GL433841">
    <property type="protein sequence ID" value="EFN56668.1"/>
    <property type="molecule type" value="Genomic_DNA"/>
</dbReference>
<dbReference type="KEGG" id="cvr:CHLNCDRAFT_144521"/>